<evidence type="ECO:0008006" key="3">
    <source>
        <dbReference type="Google" id="ProtNLM"/>
    </source>
</evidence>
<comment type="caution">
    <text evidence="1">The sequence shown here is derived from an EMBL/GenBank/DDBJ whole genome shotgun (WGS) entry which is preliminary data.</text>
</comment>
<dbReference type="RefSeq" id="WP_169677862.1">
    <property type="nucleotide sequence ID" value="NZ_JABBNU010000001.1"/>
</dbReference>
<gene>
    <name evidence="1" type="ORF">HH304_02505</name>
</gene>
<keyword evidence="2" id="KW-1185">Reference proteome</keyword>
<organism evidence="1 2">
    <name type="scientific">Marinigracilibium pacificum</name>
    <dbReference type="NCBI Taxonomy" id="2729599"/>
    <lineage>
        <taxon>Bacteria</taxon>
        <taxon>Pseudomonadati</taxon>
        <taxon>Bacteroidota</taxon>
        <taxon>Cytophagia</taxon>
        <taxon>Cytophagales</taxon>
        <taxon>Flammeovirgaceae</taxon>
        <taxon>Marinigracilibium</taxon>
    </lineage>
</organism>
<name>A0A848IS22_9BACT</name>
<evidence type="ECO:0000313" key="2">
    <source>
        <dbReference type="Proteomes" id="UP000559010"/>
    </source>
</evidence>
<dbReference type="EMBL" id="JABBNU010000001">
    <property type="protein sequence ID" value="NMM47253.1"/>
    <property type="molecule type" value="Genomic_DNA"/>
</dbReference>
<evidence type="ECO:0000313" key="1">
    <source>
        <dbReference type="EMBL" id="NMM47253.1"/>
    </source>
</evidence>
<dbReference type="Gene3D" id="2.60.40.1820">
    <property type="match status" value="1"/>
</dbReference>
<dbReference type="Proteomes" id="UP000559010">
    <property type="component" value="Unassembled WGS sequence"/>
</dbReference>
<dbReference type="PROSITE" id="PS51257">
    <property type="entry name" value="PROKAR_LIPOPROTEIN"/>
    <property type="match status" value="1"/>
</dbReference>
<dbReference type="AlphaFoldDB" id="A0A848IS22"/>
<proteinExistence type="predicted"/>
<sequence length="154" mass="17386">MMSKRVKGLHHRLLIISILLFFFSCKEPIPPEYLGIENIIVNDVNSDKAVLHGDVILNSEEKRTWNIKDVNIDIYNDNDIAGNLYMNENVKIKYGRNSVPVILSIDLKKIGKLNSILSLLASKSVTLNLKGEIKVGKSIYNKSLPVDEIVKIQL</sequence>
<reference evidence="1 2" key="1">
    <citation type="submission" date="2020-04" db="EMBL/GenBank/DDBJ databases">
        <title>Flammeovirgaceae bacterium KN852 isolated from deep sea.</title>
        <authorList>
            <person name="Zhang D.-C."/>
        </authorList>
    </citation>
    <scope>NUCLEOTIDE SEQUENCE [LARGE SCALE GENOMIC DNA]</scope>
    <source>
        <strain evidence="1 2">KN852</strain>
    </source>
</reference>
<protein>
    <recommendedName>
        <fullName evidence="3">Late embryogenesis abundant protein LEA-2 subgroup domain-containing protein</fullName>
    </recommendedName>
</protein>
<accession>A0A848IS22</accession>